<comment type="caution">
    <text evidence="1">The sequence shown here is derived from an EMBL/GenBank/DDBJ whole genome shotgun (WGS) entry which is preliminary data.</text>
</comment>
<keyword evidence="2" id="KW-1185">Reference proteome</keyword>
<proteinExistence type="predicted"/>
<accession>A0A397S5L5</accession>
<organism evidence="1 2">
    <name type="scientific">Glomus cerebriforme</name>
    <dbReference type="NCBI Taxonomy" id="658196"/>
    <lineage>
        <taxon>Eukaryota</taxon>
        <taxon>Fungi</taxon>
        <taxon>Fungi incertae sedis</taxon>
        <taxon>Mucoromycota</taxon>
        <taxon>Glomeromycotina</taxon>
        <taxon>Glomeromycetes</taxon>
        <taxon>Glomerales</taxon>
        <taxon>Glomeraceae</taxon>
        <taxon>Glomus</taxon>
    </lineage>
</organism>
<name>A0A397S5L5_9GLOM</name>
<reference evidence="1 2" key="1">
    <citation type="submission" date="2018-06" db="EMBL/GenBank/DDBJ databases">
        <title>Comparative genomics reveals the genomic features of Rhizophagus irregularis, R. cerebriforme, R. diaphanum and Gigaspora rosea, and their symbiotic lifestyle signature.</title>
        <authorList>
            <person name="Morin E."/>
            <person name="San Clemente H."/>
            <person name="Chen E.C.H."/>
            <person name="De La Providencia I."/>
            <person name="Hainaut M."/>
            <person name="Kuo A."/>
            <person name="Kohler A."/>
            <person name="Murat C."/>
            <person name="Tang N."/>
            <person name="Roy S."/>
            <person name="Loubradou J."/>
            <person name="Henrissat B."/>
            <person name="Grigoriev I.V."/>
            <person name="Corradi N."/>
            <person name="Roux C."/>
            <person name="Martin F.M."/>
        </authorList>
    </citation>
    <scope>NUCLEOTIDE SEQUENCE [LARGE SCALE GENOMIC DNA]</scope>
    <source>
        <strain evidence="1 2">DAOM 227022</strain>
    </source>
</reference>
<dbReference type="AlphaFoldDB" id="A0A397S5L5"/>
<evidence type="ECO:0000313" key="2">
    <source>
        <dbReference type="Proteomes" id="UP000265703"/>
    </source>
</evidence>
<dbReference type="OrthoDB" id="2348121at2759"/>
<sequence>MFLEQLTDLNNEFLLTLLEISRQEFTFYSRKQYNTKNAIWHNKIVDKVTVDSSLKLKSEFIYMKNLNFKKGNIFYNLNDNDIREKRFICEIAYGQAIFGKIKKVSMDRIWYKIKHYVLDDNSNWKRKKNEIFINHNAYTLPEIKIHRNPKGDRIEIKFSAKTKFWNSAFNAELMGLLSAIYVCNNENMIIKKKLMIDLYKVQVHNSDIYNEKIDHLVKETHKENNRMLTFKGKNINGIDIIPLWKNLIIEKNIRKFLSDMAQDQELPTIEQVKKSIYGIYKDILCPICNQEEESFEHKMD</sequence>
<dbReference type="Proteomes" id="UP000265703">
    <property type="component" value="Unassembled WGS sequence"/>
</dbReference>
<gene>
    <name evidence="1" type="ORF">C1645_841089</name>
</gene>
<protein>
    <submittedName>
        <fullName evidence="1">Uncharacterized protein</fullName>
    </submittedName>
</protein>
<evidence type="ECO:0000313" key="1">
    <source>
        <dbReference type="EMBL" id="RIA79277.1"/>
    </source>
</evidence>
<dbReference type="EMBL" id="QKYT01001405">
    <property type="protein sequence ID" value="RIA79277.1"/>
    <property type="molecule type" value="Genomic_DNA"/>
</dbReference>